<dbReference type="VEuPathDB" id="TriTrypDB:ADEAN_000271200"/>
<dbReference type="EMBL" id="LR877148">
    <property type="protein sequence ID" value="CAD2215257.1"/>
    <property type="molecule type" value="Genomic_DNA"/>
</dbReference>
<reference evidence="2 3" key="1">
    <citation type="submission" date="2020-08" db="EMBL/GenBank/DDBJ databases">
        <authorList>
            <person name="Newling K."/>
            <person name="Davey J."/>
            <person name="Forrester S."/>
        </authorList>
    </citation>
    <scope>NUCLEOTIDE SEQUENCE [LARGE SCALE GENOMIC DNA]</scope>
    <source>
        <strain evidence="3">Crithidia deanei Carvalho (ATCC PRA-265)</strain>
    </source>
</reference>
<evidence type="ECO:0000313" key="3">
    <source>
        <dbReference type="Proteomes" id="UP000515908"/>
    </source>
</evidence>
<feature type="region of interest" description="Disordered" evidence="1">
    <location>
        <begin position="132"/>
        <end position="210"/>
    </location>
</feature>
<feature type="compositionally biased region" description="Basic residues" evidence="1">
    <location>
        <begin position="47"/>
        <end position="61"/>
    </location>
</feature>
<sequence>MERMGNAIIDLLHSAAQESPSSPEASSTTEEPKSGSASQEDTPIPAPRHRASTATKGHRHPRYDPSTGLWEEEGEIPVKKGLAAKPFMAQLEDRISAALEDSGIASWADFRITAFGDVPPVIKAVHLVQGGATSSASSSSPTAGGEGNSSNNNSNNPMSSSVNGNKPKVSTDPRGRATTPSSTYARKGNKGKDGPDLASGATDSSVDPSSVELEMEVEYGGSLDVSLKADLSFARGRQLPVYAHIGGLKYIRAHIRLLAKLQYEAATLETPEKPYLLCHIFFESDPMFEMQLHTSLTPLNIQDFMLVPFLAKFFLLRFIRSKMKRSAGGSGAQFKIPLPEDVVDRGAQFWCNPYNDDLSEETARFASVLGKKW</sequence>
<evidence type="ECO:0000256" key="1">
    <source>
        <dbReference type="SAM" id="MobiDB-lite"/>
    </source>
</evidence>
<feature type="compositionally biased region" description="Low complexity" evidence="1">
    <location>
        <begin position="132"/>
        <end position="165"/>
    </location>
</feature>
<accession>A0A7G2C8T8</accession>
<gene>
    <name evidence="2" type="ORF">ADEAN_000271200</name>
</gene>
<evidence type="ECO:0000313" key="2">
    <source>
        <dbReference type="EMBL" id="CAD2215257.1"/>
    </source>
</evidence>
<organism evidence="2 3">
    <name type="scientific">Angomonas deanei</name>
    <dbReference type="NCBI Taxonomy" id="59799"/>
    <lineage>
        <taxon>Eukaryota</taxon>
        <taxon>Discoba</taxon>
        <taxon>Euglenozoa</taxon>
        <taxon>Kinetoplastea</taxon>
        <taxon>Metakinetoplastina</taxon>
        <taxon>Trypanosomatida</taxon>
        <taxon>Trypanosomatidae</taxon>
        <taxon>Strigomonadinae</taxon>
        <taxon>Angomonas</taxon>
    </lineage>
</organism>
<proteinExistence type="predicted"/>
<feature type="compositionally biased region" description="Low complexity" evidence="1">
    <location>
        <begin position="14"/>
        <end position="29"/>
    </location>
</feature>
<keyword evidence="3" id="KW-1185">Reference proteome</keyword>
<protein>
    <submittedName>
        <fullName evidence="2">Uncharacterized protein</fullName>
    </submittedName>
</protein>
<feature type="region of interest" description="Disordered" evidence="1">
    <location>
        <begin position="1"/>
        <end position="73"/>
    </location>
</feature>
<dbReference type="AlphaFoldDB" id="A0A7G2C8T8"/>
<dbReference type="Proteomes" id="UP000515908">
    <property type="component" value="Chromosome 04"/>
</dbReference>
<name>A0A7G2C8T8_9TRYP</name>